<comment type="caution">
    <text evidence="2">The sequence shown here is derived from an EMBL/GenBank/DDBJ whole genome shotgun (WGS) entry which is preliminary data.</text>
</comment>
<dbReference type="Proteomes" id="UP000306628">
    <property type="component" value="Unassembled WGS sequence"/>
</dbReference>
<reference evidence="2 3" key="1">
    <citation type="submission" date="2019-05" db="EMBL/GenBank/DDBJ databases">
        <title>Draft genome sequence of Nonomuraea zeae DSM 100528.</title>
        <authorList>
            <person name="Saricaoglu S."/>
            <person name="Isik K."/>
        </authorList>
    </citation>
    <scope>NUCLEOTIDE SEQUENCE [LARGE SCALE GENOMIC DNA]</scope>
    <source>
        <strain evidence="2 3">DSM 100528</strain>
    </source>
</reference>
<sequence length="140" mass="16070">MYVLRMPLPSMLLTAIARGSWRTPGDLGLLERVFRCEAVDPRFYSKQEILSETERWHAENDPEILAQYEGRINTEDPPGDIVRHRSIIIGDLGPDLPFALDYRRVDEEPSVIFLTVEGNWREVAPSIAAFMRALKIDYVP</sequence>
<evidence type="ECO:0000313" key="2">
    <source>
        <dbReference type="EMBL" id="TMR29422.1"/>
    </source>
</evidence>
<gene>
    <name evidence="2" type="ORF">ETD85_32380</name>
</gene>
<keyword evidence="3" id="KW-1185">Reference proteome</keyword>
<accession>A0A5S4G975</accession>
<dbReference type="RefSeq" id="WP_138693611.1">
    <property type="nucleotide sequence ID" value="NZ_VCKX01000120.1"/>
</dbReference>
<evidence type="ECO:0000259" key="1">
    <source>
        <dbReference type="Pfam" id="PF09346"/>
    </source>
</evidence>
<proteinExistence type="predicted"/>
<dbReference type="InterPro" id="IPR018958">
    <property type="entry name" value="Knr4/Smi1-like_dom"/>
</dbReference>
<dbReference type="OrthoDB" id="3482692at2"/>
<evidence type="ECO:0000313" key="3">
    <source>
        <dbReference type="Proteomes" id="UP000306628"/>
    </source>
</evidence>
<dbReference type="Pfam" id="PF09346">
    <property type="entry name" value="SMI1_KNR4"/>
    <property type="match status" value="1"/>
</dbReference>
<dbReference type="EMBL" id="VCKX01000120">
    <property type="protein sequence ID" value="TMR29422.1"/>
    <property type="molecule type" value="Genomic_DNA"/>
</dbReference>
<name>A0A5S4G975_9ACTN</name>
<organism evidence="2 3">
    <name type="scientific">Nonomuraea zeae</name>
    <dbReference type="NCBI Taxonomy" id="1642303"/>
    <lineage>
        <taxon>Bacteria</taxon>
        <taxon>Bacillati</taxon>
        <taxon>Actinomycetota</taxon>
        <taxon>Actinomycetes</taxon>
        <taxon>Streptosporangiales</taxon>
        <taxon>Streptosporangiaceae</taxon>
        <taxon>Nonomuraea</taxon>
    </lineage>
</organism>
<protein>
    <submittedName>
        <fullName evidence="2">SMI1/KNR4 family protein</fullName>
    </submittedName>
</protein>
<feature type="domain" description="Knr4/Smi1-like" evidence="1">
    <location>
        <begin position="53"/>
        <end position="132"/>
    </location>
</feature>
<dbReference type="AlphaFoldDB" id="A0A5S4G975"/>